<keyword evidence="4 6" id="KW-1133">Transmembrane helix</keyword>
<accession>A0AAV9T348</accession>
<evidence type="ECO:0000313" key="8">
    <source>
        <dbReference type="EMBL" id="KAK6212989.1"/>
    </source>
</evidence>
<feature type="transmembrane region" description="Helical" evidence="6">
    <location>
        <begin position="613"/>
        <end position="633"/>
    </location>
</feature>
<sequence>MTWISRSITAIGLLLLGHACYSAQEHSALQSFRAASPLATSTPAANTSLPADITIETAVATVVIILGLVLGAPNLRPIQWRVWAGKIEREGEAGFLTGSGEVEKDYVGNPFRILESRPGFADVRKQRRDFTNWIKADSVAEQYTIRLLGSNEFSYAASLDKLTGLSMICTEHALVTNTDNQFAHDGMEGTQAECHNVKVMRLGTFIDLDSVMSIRCAGAVLSDITRLGEIEQPPGFPEDTFITSIRMFTLTDFMFVNADTLSSLQVFQSELHPNSLMSDCLRDKFRDLDNNDVYTSVKAQAASDQARNFVVEFNHDEARIACGLSSDEFGVLLGQKAPEGMSLEDIEIYQLVKETVNYTSIDQGKEFLCIGANWLHRRPSVGDAEKAQRVLPPWHWSWLTLCSDSVVISFHETPPTEQPGREDWARDELQSMRSNTLSVLCQLSKHGIADFTDRLVSFKRVRQALGVTEPRAKVACEGSSNLFYYLFEDYSAAMPVLKTSKLQLEHLHGYFEPSENVSGEVNISSSARSRFERLGDRLQLLMLNTIQERLEEQKALSDTYFSLMAQKDSQATARLSRSATLLAKLSVFFLPITFMTSYFSVEIPDLVEHYTPKMYWICFAIIASLSFISLFFFGRMLETVSDTLEGWADSVSGRARGLTGSNVHHDRDEQ</sequence>
<evidence type="ECO:0000256" key="3">
    <source>
        <dbReference type="ARBA" id="ARBA00022692"/>
    </source>
</evidence>
<dbReference type="PANTHER" id="PTHR28144:SF1">
    <property type="entry name" value="ER MEMBRANE PROTEIN COMPLEX SUBUNIT 5"/>
    <property type="match status" value="1"/>
</dbReference>
<protein>
    <submittedName>
        <fullName evidence="8">ADP-ribosylation factor</fullName>
    </submittedName>
</protein>
<dbReference type="InterPro" id="IPR018937">
    <property type="entry name" value="MMgT"/>
</dbReference>
<dbReference type="GO" id="GO:0072546">
    <property type="term" value="C:EMC complex"/>
    <property type="evidence" value="ECO:0007669"/>
    <property type="project" value="TreeGrafter"/>
</dbReference>
<evidence type="ECO:0000256" key="5">
    <source>
        <dbReference type="ARBA" id="ARBA00023136"/>
    </source>
</evidence>
<evidence type="ECO:0000313" key="9">
    <source>
        <dbReference type="Proteomes" id="UP001327957"/>
    </source>
</evidence>
<dbReference type="EMBL" id="JASAOK010000044">
    <property type="protein sequence ID" value="KAK6212989.1"/>
    <property type="molecule type" value="Genomic_DNA"/>
</dbReference>
<feature type="transmembrane region" description="Helical" evidence="6">
    <location>
        <begin position="581"/>
        <end position="601"/>
    </location>
</feature>
<comment type="subcellular location">
    <subcellularLocation>
        <location evidence="1">Endomembrane system</location>
        <topology evidence="1">Multi-pass membrane protein</topology>
    </subcellularLocation>
</comment>
<gene>
    <name evidence="8" type="ORF">QIS74_08991</name>
</gene>
<comment type="similarity">
    <text evidence="2">Belongs to the membrane magnesium transporter (TC 1.A.67) family.</text>
</comment>
<dbReference type="Proteomes" id="UP001327957">
    <property type="component" value="Unassembled WGS sequence"/>
</dbReference>
<dbReference type="InterPro" id="IPR002523">
    <property type="entry name" value="MgTranspt_CorA/ZnTranspt_ZntB"/>
</dbReference>
<name>A0AAV9T348_9PEZI</name>
<dbReference type="Gene3D" id="1.20.58.340">
    <property type="entry name" value="Magnesium transport protein CorA, transmembrane region"/>
    <property type="match status" value="1"/>
</dbReference>
<dbReference type="GO" id="GO:0046873">
    <property type="term" value="F:metal ion transmembrane transporter activity"/>
    <property type="evidence" value="ECO:0007669"/>
    <property type="project" value="InterPro"/>
</dbReference>
<evidence type="ECO:0000256" key="4">
    <source>
        <dbReference type="ARBA" id="ARBA00022989"/>
    </source>
</evidence>
<feature type="signal peptide" evidence="7">
    <location>
        <begin position="1"/>
        <end position="22"/>
    </location>
</feature>
<dbReference type="InterPro" id="IPR053279">
    <property type="entry name" value="EMC_subunit"/>
</dbReference>
<feature type="chain" id="PRO_5043877739" evidence="7">
    <location>
        <begin position="23"/>
        <end position="670"/>
    </location>
</feature>
<dbReference type="GO" id="GO:0034975">
    <property type="term" value="P:protein folding in endoplasmic reticulum"/>
    <property type="evidence" value="ECO:0007669"/>
    <property type="project" value="TreeGrafter"/>
</dbReference>
<keyword evidence="3 6" id="KW-0812">Transmembrane</keyword>
<organism evidence="8 9">
    <name type="scientific">Colletotrichum tabaci</name>
    <dbReference type="NCBI Taxonomy" id="1209068"/>
    <lineage>
        <taxon>Eukaryota</taxon>
        <taxon>Fungi</taxon>
        <taxon>Dikarya</taxon>
        <taxon>Ascomycota</taxon>
        <taxon>Pezizomycotina</taxon>
        <taxon>Sordariomycetes</taxon>
        <taxon>Hypocreomycetidae</taxon>
        <taxon>Glomerellales</taxon>
        <taxon>Glomerellaceae</taxon>
        <taxon>Colletotrichum</taxon>
        <taxon>Colletotrichum destructivum species complex</taxon>
    </lineage>
</organism>
<keyword evidence="9" id="KW-1185">Reference proteome</keyword>
<keyword evidence="5 6" id="KW-0472">Membrane</keyword>
<dbReference type="AlphaFoldDB" id="A0AAV9T348"/>
<evidence type="ECO:0000256" key="1">
    <source>
        <dbReference type="ARBA" id="ARBA00004127"/>
    </source>
</evidence>
<keyword evidence="7" id="KW-0732">Signal</keyword>
<dbReference type="PANTHER" id="PTHR28144">
    <property type="entry name" value="ER MEMBRANE PROTEIN COMPLEX SUBUNIT 5"/>
    <property type="match status" value="1"/>
</dbReference>
<reference evidence="8 9" key="1">
    <citation type="submission" date="2023-04" db="EMBL/GenBank/DDBJ databases">
        <title>Colletotrichum tabacum stain YC1 causing leaf anthracnose on Nicotiana tabacum(L.) cv.</title>
        <authorList>
            <person name="Ji Z."/>
            <person name="Wang M."/>
            <person name="Zhang J."/>
            <person name="Wang N."/>
            <person name="Zhou Z."/>
        </authorList>
    </citation>
    <scope>NUCLEOTIDE SEQUENCE [LARGE SCALE GENOMIC DNA]</scope>
    <source>
        <strain evidence="8 9">YC1</strain>
    </source>
</reference>
<evidence type="ECO:0000256" key="7">
    <source>
        <dbReference type="SAM" id="SignalP"/>
    </source>
</evidence>
<dbReference type="Pfam" id="PF01544">
    <property type="entry name" value="CorA"/>
    <property type="match status" value="1"/>
</dbReference>
<dbReference type="Pfam" id="PF10270">
    <property type="entry name" value="MMgT"/>
    <property type="match status" value="1"/>
</dbReference>
<comment type="caution">
    <text evidence="8">The sequence shown here is derived from an EMBL/GenBank/DDBJ whole genome shotgun (WGS) entry which is preliminary data.</text>
</comment>
<evidence type="ECO:0000256" key="2">
    <source>
        <dbReference type="ARBA" id="ARBA00006109"/>
    </source>
</evidence>
<proteinExistence type="inferred from homology"/>
<evidence type="ECO:0000256" key="6">
    <source>
        <dbReference type="SAM" id="Phobius"/>
    </source>
</evidence>